<dbReference type="InterPro" id="IPR016032">
    <property type="entry name" value="Sig_transdc_resp-reg_C-effctor"/>
</dbReference>
<keyword evidence="3" id="KW-0804">Transcription</keyword>
<dbReference type="InterPro" id="IPR036388">
    <property type="entry name" value="WH-like_DNA-bd_sf"/>
</dbReference>
<dbReference type="Proteomes" id="UP000252079">
    <property type="component" value="Unassembled WGS sequence"/>
</dbReference>
<dbReference type="GO" id="GO:0003677">
    <property type="term" value="F:DNA binding"/>
    <property type="evidence" value="ECO:0007669"/>
    <property type="project" value="UniProtKB-KW"/>
</dbReference>
<reference evidence="5 6" key="1">
    <citation type="submission" date="2018-07" db="EMBL/GenBank/DDBJ databases">
        <authorList>
            <consortium name="Pathogen Informatics"/>
        </authorList>
    </citation>
    <scope>NUCLEOTIDE SEQUENCE [LARGE SCALE GENOMIC DNA]</scope>
    <source>
        <strain evidence="5 6">4300STDY6636950</strain>
    </source>
</reference>
<gene>
    <name evidence="5" type="ORF">SAMEA23995918_04349</name>
</gene>
<evidence type="ECO:0000313" key="6">
    <source>
        <dbReference type="Proteomes" id="UP000252079"/>
    </source>
</evidence>
<organism evidence="5 6">
    <name type="scientific">Klebsiella quasipneumoniae</name>
    <dbReference type="NCBI Taxonomy" id="1463165"/>
    <lineage>
        <taxon>Bacteria</taxon>
        <taxon>Pseudomonadati</taxon>
        <taxon>Pseudomonadota</taxon>
        <taxon>Gammaproteobacteria</taxon>
        <taxon>Enterobacterales</taxon>
        <taxon>Enterobacteriaceae</taxon>
        <taxon>Klebsiella/Raoultella group</taxon>
        <taxon>Klebsiella</taxon>
        <taxon>Klebsiella pneumoniae complex</taxon>
    </lineage>
</organism>
<evidence type="ECO:0000259" key="4">
    <source>
        <dbReference type="PROSITE" id="PS50043"/>
    </source>
</evidence>
<dbReference type="Gene3D" id="1.10.10.10">
    <property type="entry name" value="Winged helix-like DNA-binding domain superfamily/Winged helix DNA-binding domain"/>
    <property type="match status" value="1"/>
</dbReference>
<name>A0ABD7N740_9ENTR</name>
<dbReference type="CDD" id="cd06170">
    <property type="entry name" value="LuxR_C_like"/>
    <property type="match status" value="1"/>
</dbReference>
<evidence type="ECO:0000313" key="5">
    <source>
        <dbReference type="EMBL" id="SSG02811.1"/>
    </source>
</evidence>
<accession>A0ABD7N740</accession>
<dbReference type="PRINTS" id="PR00038">
    <property type="entry name" value="HTHLUXR"/>
</dbReference>
<feature type="domain" description="HTH luxR-type" evidence="4">
    <location>
        <begin position="129"/>
        <end position="194"/>
    </location>
</feature>
<dbReference type="AlphaFoldDB" id="A0ABD7N740"/>
<dbReference type="InterPro" id="IPR000792">
    <property type="entry name" value="Tscrpt_reg_LuxR_C"/>
</dbReference>
<dbReference type="SUPFAM" id="SSF46894">
    <property type="entry name" value="C-terminal effector domain of the bipartite response regulators"/>
    <property type="match status" value="1"/>
</dbReference>
<dbReference type="PANTHER" id="PTHR44688">
    <property type="entry name" value="DNA-BINDING TRANSCRIPTIONAL ACTIVATOR DEVR_DOSR"/>
    <property type="match status" value="1"/>
</dbReference>
<dbReference type="EMBL" id="UFBM01000040">
    <property type="protein sequence ID" value="SSG02811.1"/>
    <property type="molecule type" value="Genomic_DNA"/>
</dbReference>
<evidence type="ECO:0000256" key="1">
    <source>
        <dbReference type="ARBA" id="ARBA00023015"/>
    </source>
</evidence>
<keyword evidence="1" id="KW-0805">Transcription regulation</keyword>
<dbReference type="SMART" id="SM00421">
    <property type="entry name" value="HTH_LUXR"/>
    <property type="match status" value="1"/>
</dbReference>
<evidence type="ECO:0000256" key="3">
    <source>
        <dbReference type="ARBA" id="ARBA00023163"/>
    </source>
</evidence>
<sequence length="208" mass="24105">MVNIVIKESDTLFQCGLTFFFSDFFSQHNTTVDFNFNFTSESVQLADVIVLALCPGECFICCPELQKRKKGIVIGFVDDDMRASALPSCFQDIIFISRRHSVRQLRRAVHTAWHRLQQTNYRQSPASCFDCQPTKLSPQQIRIMICLYEGMSVTQIADELMISEKTVYAHKYMVMSKFNLRNDYELMLLLNKLTKNNDWPNGFIKVSQ</sequence>
<dbReference type="RefSeq" id="WP_032456064.1">
    <property type="nucleotide sequence ID" value="NZ_AP022005.1"/>
</dbReference>
<dbReference type="PROSITE" id="PS50043">
    <property type="entry name" value="HTH_LUXR_2"/>
    <property type="match status" value="1"/>
</dbReference>
<dbReference type="PANTHER" id="PTHR44688:SF16">
    <property type="entry name" value="DNA-BINDING TRANSCRIPTIONAL ACTIVATOR DEVR_DOSR"/>
    <property type="match status" value="1"/>
</dbReference>
<protein>
    <submittedName>
        <fullName evidence="5">LuxR family transcriptional regulator</fullName>
    </submittedName>
</protein>
<keyword evidence="2" id="KW-0238">DNA-binding</keyword>
<proteinExistence type="predicted"/>
<dbReference type="Pfam" id="PF00196">
    <property type="entry name" value="GerE"/>
    <property type="match status" value="1"/>
</dbReference>
<evidence type="ECO:0000256" key="2">
    <source>
        <dbReference type="ARBA" id="ARBA00023125"/>
    </source>
</evidence>
<comment type="caution">
    <text evidence="5">The sequence shown here is derived from an EMBL/GenBank/DDBJ whole genome shotgun (WGS) entry which is preliminary data.</text>
</comment>